<dbReference type="InterPro" id="IPR007111">
    <property type="entry name" value="NACHT_NTPase"/>
</dbReference>
<sequence length="992" mass="110813">MSARECRREGEILRLGGVDYRLEAVEGQGGSSIVYRASYEDGLNRGYYHRVLVKELFPYEESGAVYRDEEGWVCCRPDGRELFETCRRGFIQGNQANLELLAQLPEQISGNINSYEAYGTLYSVLAVHGGETLEQILEKRDGRPDLKWAAGICLQVLEALEGFHRRGLLHLDVSPDNILVLKGRVLLIDYNSVLRQGKGWEKGLILSVKEGYTAPEVRLGSVSQIGPASDLFGVCAVFFRMVAGRRLTVEDLTGQGPGRRLKEEGALAGEPESAVWQAAKIAARGLHVLARRRYPSAEEMRRDLEELILRLEGRGVSHSALWESGRRRRGQLKEEGFLERRLARRGGERETMPGGGEEISGAEECFLRLKAGENLLLSGPGGMGKSRFLQELLRRGTRRYSPKEPAVVLIPLADYQEAGESGNYIRKSLLRSLQPEEGADGEDTALARLEEIFDLPLGRGGGCILLLDGLNESGERNQGLIREMEELGRKPGVGILVTDRTDAVKEYGLRDFSSWELCPLGREQVLDKLRECGLEIPREAAASERDGMLRLLSNPMMLSLYCRTAEFRRENGETDGEEDGWRELPRTMDGMTGSYLETFFTRQMRADSGNRRLQLVHGYVLRHLLPAAAGEMKRRGRNLLTFREMFDLAGQSCRRLRSREFALAFPEYAGKSRLMLEGVGGEGEWFDYAVEEQLVEQMGLLTKSEGGNYRLIHDNFLDCLAAKGEENRQRLAGIQAARLRRRLGVGLLAACVLAGAGITVFRLTAGRGFSEKEKQVMGNAAQRLLINLQLVDLQLAGQGQILEEASSEEVLAGEASGRRWLETAIGRKREEQAHYQVMTGDGESWLEELEQLDTDIPLDLLGELYVMPAELEGVTDEAMGHLETSLCDPSSPYRTRDQRKPLVDAYGAYLEAVGDVCYLKMNLVVSEMDEESRSLVLDGAAQMEVFKDAMLDYPINPEREEGERLLEAAENRLEAARGELRQQNFPMEAGGW</sequence>
<keyword evidence="3" id="KW-0547">Nucleotide-binding</keyword>
<accession>A0A9D1W4Z1</accession>
<dbReference type="Proteomes" id="UP000886780">
    <property type="component" value="Unassembled WGS sequence"/>
</dbReference>
<evidence type="ECO:0000256" key="3">
    <source>
        <dbReference type="ARBA" id="ARBA00022741"/>
    </source>
</evidence>
<dbReference type="GO" id="GO:0004674">
    <property type="term" value="F:protein serine/threonine kinase activity"/>
    <property type="evidence" value="ECO:0007669"/>
    <property type="project" value="UniProtKB-EC"/>
</dbReference>
<keyword evidence="5" id="KW-0067">ATP-binding</keyword>
<dbReference type="InterPro" id="IPR000719">
    <property type="entry name" value="Prot_kinase_dom"/>
</dbReference>
<evidence type="ECO:0000256" key="2">
    <source>
        <dbReference type="ARBA" id="ARBA00022679"/>
    </source>
</evidence>
<dbReference type="InterPro" id="IPR008266">
    <property type="entry name" value="Tyr_kinase_AS"/>
</dbReference>
<dbReference type="Pfam" id="PF05729">
    <property type="entry name" value="NACHT"/>
    <property type="match status" value="1"/>
</dbReference>
<dbReference type="EMBL" id="DXEU01000109">
    <property type="protein sequence ID" value="HIX52392.1"/>
    <property type="molecule type" value="Genomic_DNA"/>
</dbReference>
<dbReference type="GO" id="GO:0005524">
    <property type="term" value="F:ATP binding"/>
    <property type="evidence" value="ECO:0007669"/>
    <property type="project" value="UniProtKB-KW"/>
</dbReference>
<protein>
    <recommendedName>
        <fullName evidence="1">non-specific serine/threonine protein kinase</fullName>
        <ecNumber evidence="1">2.7.11.1</ecNumber>
    </recommendedName>
</protein>
<organism evidence="7 8">
    <name type="scientific">Candidatus Lachnoclostridium stercoripullorum</name>
    <dbReference type="NCBI Taxonomy" id="2838635"/>
    <lineage>
        <taxon>Bacteria</taxon>
        <taxon>Bacillati</taxon>
        <taxon>Bacillota</taxon>
        <taxon>Clostridia</taxon>
        <taxon>Lachnospirales</taxon>
        <taxon>Lachnospiraceae</taxon>
    </lineage>
</organism>
<dbReference type="Pfam" id="PF00069">
    <property type="entry name" value="Pkinase"/>
    <property type="match status" value="1"/>
</dbReference>
<dbReference type="Gene3D" id="3.40.50.300">
    <property type="entry name" value="P-loop containing nucleotide triphosphate hydrolases"/>
    <property type="match status" value="1"/>
</dbReference>
<dbReference type="SMART" id="SM00220">
    <property type="entry name" value="S_TKc"/>
    <property type="match status" value="1"/>
</dbReference>
<reference evidence="7" key="2">
    <citation type="submission" date="2021-04" db="EMBL/GenBank/DDBJ databases">
        <authorList>
            <person name="Gilroy R."/>
        </authorList>
    </citation>
    <scope>NUCLEOTIDE SEQUENCE</scope>
    <source>
        <strain evidence="7">ChiGjej4B4-12881</strain>
    </source>
</reference>
<evidence type="ECO:0000313" key="8">
    <source>
        <dbReference type="Proteomes" id="UP000886780"/>
    </source>
</evidence>
<evidence type="ECO:0000256" key="5">
    <source>
        <dbReference type="ARBA" id="ARBA00022840"/>
    </source>
</evidence>
<dbReference type="InterPro" id="IPR027417">
    <property type="entry name" value="P-loop_NTPase"/>
</dbReference>
<proteinExistence type="predicted"/>
<dbReference type="SUPFAM" id="SSF56112">
    <property type="entry name" value="Protein kinase-like (PK-like)"/>
    <property type="match status" value="1"/>
</dbReference>
<evidence type="ECO:0000259" key="6">
    <source>
        <dbReference type="PROSITE" id="PS50011"/>
    </source>
</evidence>
<dbReference type="PROSITE" id="PS50011">
    <property type="entry name" value="PROTEIN_KINASE_DOM"/>
    <property type="match status" value="1"/>
</dbReference>
<keyword evidence="2" id="KW-0808">Transferase</keyword>
<gene>
    <name evidence="7" type="ORF">IAA28_06270</name>
</gene>
<dbReference type="EC" id="2.7.11.1" evidence="1"/>
<dbReference type="PANTHER" id="PTHR43289:SF6">
    <property type="entry name" value="SERINE_THREONINE-PROTEIN KINASE NEKL-3"/>
    <property type="match status" value="1"/>
</dbReference>
<dbReference type="InterPro" id="IPR011009">
    <property type="entry name" value="Kinase-like_dom_sf"/>
</dbReference>
<evidence type="ECO:0000313" key="7">
    <source>
        <dbReference type="EMBL" id="HIX52392.1"/>
    </source>
</evidence>
<dbReference type="PROSITE" id="PS00109">
    <property type="entry name" value="PROTEIN_KINASE_TYR"/>
    <property type="match status" value="1"/>
</dbReference>
<dbReference type="AlphaFoldDB" id="A0A9D1W4Z1"/>
<reference evidence="7" key="1">
    <citation type="journal article" date="2021" name="PeerJ">
        <title>Extensive microbial diversity within the chicken gut microbiome revealed by metagenomics and culture.</title>
        <authorList>
            <person name="Gilroy R."/>
            <person name="Ravi A."/>
            <person name="Getino M."/>
            <person name="Pursley I."/>
            <person name="Horton D.L."/>
            <person name="Alikhan N.F."/>
            <person name="Baker D."/>
            <person name="Gharbi K."/>
            <person name="Hall N."/>
            <person name="Watson M."/>
            <person name="Adriaenssens E.M."/>
            <person name="Foster-Nyarko E."/>
            <person name="Jarju S."/>
            <person name="Secka A."/>
            <person name="Antonio M."/>
            <person name="Oren A."/>
            <person name="Chaudhuri R.R."/>
            <person name="La Ragione R."/>
            <person name="Hildebrand F."/>
            <person name="Pallen M.J."/>
        </authorList>
    </citation>
    <scope>NUCLEOTIDE SEQUENCE</scope>
    <source>
        <strain evidence="7">ChiGjej4B4-12881</strain>
    </source>
</reference>
<keyword evidence="4" id="KW-0418">Kinase</keyword>
<dbReference type="SUPFAM" id="SSF52540">
    <property type="entry name" value="P-loop containing nucleoside triphosphate hydrolases"/>
    <property type="match status" value="1"/>
</dbReference>
<evidence type="ECO:0000256" key="4">
    <source>
        <dbReference type="ARBA" id="ARBA00022777"/>
    </source>
</evidence>
<evidence type="ECO:0000256" key="1">
    <source>
        <dbReference type="ARBA" id="ARBA00012513"/>
    </source>
</evidence>
<name>A0A9D1W4Z1_9FIRM</name>
<feature type="domain" description="Protein kinase" evidence="6">
    <location>
        <begin position="20"/>
        <end position="321"/>
    </location>
</feature>
<comment type="caution">
    <text evidence="7">The sequence shown here is derived from an EMBL/GenBank/DDBJ whole genome shotgun (WGS) entry which is preliminary data.</text>
</comment>
<dbReference type="PANTHER" id="PTHR43289">
    <property type="entry name" value="MITOGEN-ACTIVATED PROTEIN KINASE KINASE KINASE 20-RELATED"/>
    <property type="match status" value="1"/>
</dbReference>
<dbReference type="Gene3D" id="1.10.510.10">
    <property type="entry name" value="Transferase(Phosphotransferase) domain 1"/>
    <property type="match status" value="1"/>
</dbReference>